<dbReference type="AlphaFoldDB" id="A0A9P6XRN6"/>
<organism evidence="2 3">
    <name type="scientific">Rhizopus oryzae</name>
    <name type="common">Mucormycosis agent</name>
    <name type="synonym">Rhizopus arrhizus var. delemar</name>
    <dbReference type="NCBI Taxonomy" id="64495"/>
    <lineage>
        <taxon>Eukaryota</taxon>
        <taxon>Fungi</taxon>
        <taxon>Fungi incertae sedis</taxon>
        <taxon>Mucoromycota</taxon>
        <taxon>Mucoromycotina</taxon>
        <taxon>Mucoromycetes</taxon>
        <taxon>Mucorales</taxon>
        <taxon>Mucorineae</taxon>
        <taxon>Rhizopodaceae</taxon>
        <taxon>Rhizopus</taxon>
    </lineage>
</organism>
<evidence type="ECO:0000256" key="1">
    <source>
        <dbReference type="SAM" id="MobiDB-lite"/>
    </source>
</evidence>
<proteinExistence type="predicted"/>
<dbReference type="Proteomes" id="UP000717996">
    <property type="component" value="Unassembled WGS sequence"/>
</dbReference>
<evidence type="ECO:0000313" key="3">
    <source>
        <dbReference type="Proteomes" id="UP000717996"/>
    </source>
</evidence>
<dbReference type="OrthoDB" id="5588333at2759"/>
<accession>A0A9P6XRN6</accession>
<comment type="caution">
    <text evidence="2">The sequence shown here is derived from an EMBL/GenBank/DDBJ whole genome shotgun (WGS) entry which is preliminary data.</text>
</comment>
<dbReference type="EMBL" id="JAANIT010006201">
    <property type="protein sequence ID" value="KAG1530830.1"/>
    <property type="molecule type" value="Genomic_DNA"/>
</dbReference>
<reference evidence="2" key="1">
    <citation type="journal article" date="2020" name="Microb. Genom.">
        <title>Genetic diversity of clinical and environmental Mucorales isolates obtained from an investigation of mucormycosis cases among solid organ transplant recipients.</title>
        <authorList>
            <person name="Nguyen M.H."/>
            <person name="Kaul D."/>
            <person name="Muto C."/>
            <person name="Cheng S.J."/>
            <person name="Richter R.A."/>
            <person name="Bruno V.M."/>
            <person name="Liu G."/>
            <person name="Beyhan S."/>
            <person name="Sundermann A.J."/>
            <person name="Mounaud S."/>
            <person name="Pasculle A.W."/>
            <person name="Nierman W.C."/>
            <person name="Driscoll E."/>
            <person name="Cumbie R."/>
            <person name="Clancy C.J."/>
            <person name="Dupont C.L."/>
        </authorList>
    </citation>
    <scope>NUCLEOTIDE SEQUENCE</scope>
    <source>
        <strain evidence="2">GL16</strain>
    </source>
</reference>
<name>A0A9P6XRN6_RHIOR</name>
<evidence type="ECO:0000313" key="2">
    <source>
        <dbReference type="EMBL" id="KAG1530830.1"/>
    </source>
</evidence>
<protein>
    <submittedName>
        <fullName evidence="2">Uncharacterized protein</fullName>
    </submittedName>
</protein>
<gene>
    <name evidence="2" type="ORF">G6F51_013714</name>
</gene>
<feature type="region of interest" description="Disordered" evidence="1">
    <location>
        <begin position="65"/>
        <end position="89"/>
    </location>
</feature>
<sequence length="89" mass="9953">MAPSFIASYGIPVDDIVTLGNWRSSETFHKFYRREHMSTVNFTTSILEMTAAPIQVEELDDLDPQSPVASDFVDASDTFPDVPSLDQQL</sequence>